<dbReference type="InterPro" id="IPR000620">
    <property type="entry name" value="EamA_dom"/>
</dbReference>
<feature type="transmembrane region" description="Helical" evidence="6">
    <location>
        <begin position="232"/>
        <end position="251"/>
    </location>
</feature>
<evidence type="ECO:0000313" key="8">
    <source>
        <dbReference type="EMBL" id="SIS09507.1"/>
    </source>
</evidence>
<evidence type="ECO:0000256" key="3">
    <source>
        <dbReference type="ARBA" id="ARBA00022692"/>
    </source>
</evidence>
<dbReference type="PANTHER" id="PTHR22911">
    <property type="entry name" value="ACYL-MALONYL CONDENSING ENZYME-RELATED"/>
    <property type="match status" value="1"/>
</dbReference>
<comment type="similarity">
    <text evidence="2">Belongs to the drug/metabolite transporter (DMT) superfamily. 10 TMS drug/metabolite exporter (DME) (TC 2.A.7.3) family.</text>
</comment>
<dbReference type="Pfam" id="PF00892">
    <property type="entry name" value="EamA"/>
    <property type="match status" value="2"/>
</dbReference>
<evidence type="ECO:0000256" key="1">
    <source>
        <dbReference type="ARBA" id="ARBA00004141"/>
    </source>
</evidence>
<dbReference type="InterPro" id="IPR037185">
    <property type="entry name" value="EmrE-like"/>
</dbReference>
<sequence>MQAAPPPATSLTALPAARVTLGILLMVAFSLTAPIMDSFAKMIGSALPVAQVAAIRFFAQALLLTPLAWAMGWLHMPGRSESGLHLVRAALLLIATGCFFFSLQFMPVADAIAIFFVEPFILTLLGGLLLGEAIGPRRYIACAIGFAGAMLVIRPSFQDVGAPALLPLVTALLFAFYMILTRRMATRMHPITLQAYTGIAALVLAVPVLVAANGTGLAQFDPEWPAAREACLLVGLGLAATVSHICISFALKFAPASTLAPVQYLEIVTATAFGFWIFGDLPDTMAFCGIALIVASGLFVFLRERHLERRPLPQP</sequence>
<protein>
    <submittedName>
        <fullName evidence="8">Threonine/homoserine efflux transporter RhtA</fullName>
    </submittedName>
</protein>
<feature type="domain" description="EamA" evidence="7">
    <location>
        <begin position="165"/>
        <end position="301"/>
    </location>
</feature>
<feature type="transmembrane region" description="Helical" evidence="6">
    <location>
        <begin position="86"/>
        <end position="105"/>
    </location>
</feature>
<proteinExistence type="inferred from homology"/>
<comment type="subcellular location">
    <subcellularLocation>
        <location evidence="1">Membrane</location>
        <topology evidence="1">Multi-pass membrane protein</topology>
    </subcellularLocation>
</comment>
<dbReference type="STRING" id="573024.SAMN05216208_0305"/>
<organism evidence="8 9">
    <name type="scientific">Roseovarius nanhaiticus</name>
    <dbReference type="NCBI Taxonomy" id="573024"/>
    <lineage>
        <taxon>Bacteria</taxon>
        <taxon>Pseudomonadati</taxon>
        <taxon>Pseudomonadota</taxon>
        <taxon>Alphaproteobacteria</taxon>
        <taxon>Rhodobacterales</taxon>
        <taxon>Roseobacteraceae</taxon>
        <taxon>Roseovarius</taxon>
    </lineage>
</organism>
<keyword evidence="3 6" id="KW-0812">Transmembrane</keyword>
<evidence type="ECO:0000256" key="4">
    <source>
        <dbReference type="ARBA" id="ARBA00022989"/>
    </source>
</evidence>
<evidence type="ECO:0000256" key="5">
    <source>
        <dbReference type="ARBA" id="ARBA00023136"/>
    </source>
</evidence>
<dbReference type="GO" id="GO:0016020">
    <property type="term" value="C:membrane"/>
    <property type="evidence" value="ECO:0007669"/>
    <property type="project" value="UniProtKB-SubCell"/>
</dbReference>
<evidence type="ECO:0000313" key="9">
    <source>
        <dbReference type="Proteomes" id="UP000186019"/>
    </source>
</evidence>
<accession>A0A1N7GAD3</accession>
<dbReference type="SUPFAM" id="SSF103481">
    <property type="entry name" value="Multidrug resistance efflux transporter EmrE"/>
    <property type="match status" value="2"/>
</dbReference>
<dbReference type="OrthoDB" id="9815809at2"/>
<keyword evidence="5 6" id="KW-0472">Membrane</keyword>
<dbReference type="PANTHER" id="PTHR22911:SF6">
    <property type="entry name" value="SOLUTE CARRIER FAMILY 35 MEMBER G1"/>
    <property type="match status" value="1"/>
</dbReference>
<feature type="transmembrane region" description="Helical" evidence="6">
    <location>
        <begin position="193"/>
        <end position="212"/>
    </location>
</feature>
<feature type="transmembrane region" description="Helical" evidence="6">
    <location>
        <begin position="12"/>
        <end position="33"/>
    </location>
</feature>
<reference evidence="9" key="1">
    <citation type="submission" date="2017-01" db="EMBL/GenBank/DDBJ databases">
        <authorList>
            <person name="Varghese N."/>
            <person name="Submissions S."/>
        </authorList>
    </citation>
    <scope>NUCLEOTIDE SEQUENCE [LARGE SCALE GENOMIC DNA]</scope>
    <source>
        <strain evidence="9">DSM 29590</strain>
    </source>
</reference>
<evidence type="ECO:0000256" key="2">
    <source>
        <dbReference type="ARBA" id="ARBA00009853"/>
    </source>
</evidence>
<gene>
    <name evidence="8" type="ORF">SAMN05421666_1831</name>
</gene>
<dbReference type="Proteomes" id="UP000186019">
    <property type="component" value="Unassembled WGS sequence"/>
</dbReference>
<dbReference type="EMBL" id="FTNV01000001">
    <property type="protein sequence ID" value="SIS09507.1"/>
    <property type="molecule type" value="Genomic_DNA"/>
</dbReference>
<feature type="transmembrane region" description="Helical" evidence="6">
    <location>
        <begin position="111"/>
        <end position="131"/>
    </location>
</feature>
<evidence type="ECO:0000256" key="6">
    <source>
        <dbReference type="SAM" id="Phobius"/>
    </source>
</evidence>
<feature type="transmembrane region" description="Helical" evidence="6">
    <location>
        <begin position="258"/>
        <end position="278"/>
    </location>
</feature>
<feature type="transmembrane region" description="Helical" evidence="6">
    <location>
        <begin position="138"/>
        <end position="157"/>
    </location>
</feature>
<dbReference type="AlphaFoldDB" id="A0A1N7GAD3"/>
<dbReference type="Gene3D" id="1.10.3730.20">
    <property type="match status" value="1"/>
</dbReference>
<dbReference type="RefSeq" id="WP_076532831.1">
    <property type="nucleotide sequence ID" value="NZ_FOAC01000001.1"/>
</dbReference>
<name>A0A1N7GAD3_9RHOB</name>
<keyword evidence="4 6" id="KW-1133">Transmembrane helix</keyword>
<feature type="transmembrane region" description="Helical" evidence="6">
    <location>
        <begin position="53"/>
        <end position="74"/>
    </location>
</feature>
<evidence type="ECO:0000259" key="7">
    <source>
        <dbReference type="Pfam" id="PF00892"/>
    </source>
</evidence>
<keyword evidence="9" id="KW-1185">Reference proteome</keyword>
<feature type="transmembrane region" description="Helical" evidence="6">
    <location>
        <begin position="163"/>
        <end position="181"/>
    </location>
</feature>
<feature type="domain" description="EamA" evidence="7">
    <location>
        <begin position="21"/>
        <end position="153"/>
    </location>
</feature>
<feature type="transmembrane region" description="Helical" evidence="6">
    <location>
        <begin position="284"/>
        <end position="302"/>
    </location>
</feature>